<protein>
    <submittedName>
        <fullName evidence="1">Uncharacterized protein</fullName>
    </submittedName>
</protein>
<dbReference type="SUPFAM" id="SSF48403">
    <property type="entry name" value="Ankyrin repeat"/>
    <property type="match status" value="1"/>
</dbReference>
<dbReference type="Pfam" id="PF12796">
    <property type="entry name" value="Ank_2"/>
    <property type="match status" value="1"/>
</dbReference>
<dbReference type="PROSITE" id="PS50088">
    <property type="entry name" value="ANK_REPEAT"/>
    <property type="match status" value="1"/>
</dbReference>
<proteinExistence type="predicted"/>
<organism evidence="1">
    <name type="scientific">seawater metagenome</name>
    <dbReference type="NCBI Taxonomy" id="1561972"/>
    <lineage>
        <taxon>unclassified sequences</taxon>
        <taxon>metagenomes</taxon>
        <taxon>ecological metagenomes</taxon>
    </lineage>
</organism>
<reference evidence="1" key="1">
    <citation type="submission" date="2019-09" db="EMBL/GenBank/DDBJ databases">
        <authorList>
            <person name="Needham M D."/>
        </authorList>
    </citation>
    <scope>NUCLEOTIDE SEQUENCE</scope>
</reference>
<dbReference type="Gene3D" id="1.25.40.20">
    <property type="entry name" value="Ankyrin repeat-containing domain"/>
    <property type="match status" value="1"/>
</dbReference>
<dbReference type="AlphaFoldDB" id="A0A5E8CLU6"/>
<gene>
    <name evidence="1" type="ORF">CPAV1605_717</name>
</gene>
<accession>A0A5E8CLU6</accession>
<dbReference type="InterPro" id="IPR002110">
    <property type="entry name" value="Ankyrin_rpt"/>
</dbReference>
<dbReference type="EMBL" id="CABVLZ010000003">
    <property type="protein sequence ID" value="VVU94992.1"/>
    <property type="molecule type" value="Genomic_DNA"/>
</dbReference>
<sequence length="211" mass="23849">MITQDILNSISLNSRDQNGNNILQQAVLEKNIDIVALILSKIENSPNRFDIVNAQNNEGDTAFFLAVKKNYLMIAQMLDYAGADKEIKNNDGQFVIDESKDQLSTEDDGDDPYELLDSEIVDFEFPVVKCSNNSPEEEMNDLTDIVFTLGTLNIPKNNNEKLVNAEDSEIMMKTSDPYLNRLTDQYILLQKMKQSQKGGARNKILYGSRNI</sequence>
<dbReference type="InterPro" id="IPR036770">
    <property type="entry name" value="Ankyrin_rpt-contain_sf"/>
</dbReference>
<name>A0A5E8CLU6_9ZZZZ</name>
<evidence type="ECO:0000313" key="1">
    <source>
        <dbReference type="EMBL" id="VVU94992.1"/>
    </source>
</evidence>
<dbReference type="SMART" id="SM00248">
    <property type="entry name" value="ANK"/>
    <property type="match status" value="2"/>
</dbReference>